<dbReference type="AlphaFoldDB" id="A0AAE0IU64"/>
<evidence type="ECO:0000313" key="2">
    <source>
        <dbReference type="EMBL" id="KAK3331333.1"/>
    </source>
</evidence>
<sequence length="449" mass="50512">MPIPIIRPRKHLPASLATFWPCRISCMHYGGVLSLNDGDGEEGPSSSYEVGDDAESEMNDSDDADTVFGKSVMAAVILPQLPPISLSLLRYGTILTTMQCPINCPKIRRSETSSRRAFVAPSQPPRLTIHKTWLMRLDSNPSNQTAHWTQEAYVRRDSHKWESGIQIGGIQSARGVVGTWSKEYKFHSNLAISQDLRWPLPTNGLVEDFGDRVLRNRVEDIKYEILLQDLWHVATYQYTIPFSTSRPFAWYNLSLRELLLVCIGRRHLALNCLNPALLRLVVIECPEKNNNCDVHQAVIRDAIVGVELFEGGVEAMDVVGKWGKRQQWQTKDLGDGCLPVQGTQHGGGENAELEEVQKSSEYESVLGKYYRHMGSETGIHVYRSKDGTTVDQRMMHWKFIPENGKQVKAFASERREALEALLGWTGFDDFLNKKGGHGNNTMEEAGENA</sequence>
<dbReference type="Proteomes" id="UP001283341">
    <property type="component" value="Unassembled WGS sequence"/>
</dbReference>
<evidence type="ECO:0000256" key="1">
    <source>
        <dbReference type="SAM" id="MobiDB-lite"/>
    </source>
</evidence>
<feature type="compositionally biased region" description="Acidic residues" evidence="1">
    <location>
        <begin position="50"/>
        <end position="60"/>
    </location>
</feature>
<reference evidence="2" key="2">
    <citation type="submission" date="2023-06" db="EMBL/GenBank/DDBJ databases">
        <authorList>
            <consortium name="Lawrence Berkeley National Laboratory"/>
            <person name="Haridas S."/>
            <person name="Hensen N."/>
            <person name="Bonometti L."/>
            <person name="Westerberg I."/>
            <person name="Brannstrom I.O."/>
            <person name="Guillou S."/>
            <person name="Cros-Aarteil S."/>
            <person name="Calhoun S."/>
            <person name="Kuo A."/>
            <person name="Mondo S."/>
            <person name="Pangilinan J."/>
            <person name="Riley R."/>
            <person name="Labutti K."/>
            <person name="Andreopoulos B."/>
            <person name="Lipzen A."/>
            <person name="Chen C."/>
            <person name="Yanf M."/>
            <person name="Daum C."/>
            <person name="Ng V."/>
            <person name="Clum A."/>
            <person name="Steindorff A."/>
            <person name="Ohm R."/>
            <person name="Martin F."/>
            <person name="Silar P."/>
            <person name="Natvig D."/>
            <person name="Lalanne C."/>
            <person name="Gautier V."/>
            <person name="Ament-Velasquez S.L."/>
            <person name="Kruys A."/>
            <person name="Hutchinson M.I."/>
            <person name="Powell A.J."/>
            <person name="Barry K."/>
            <person name="Miller A.N."/>
            <person name="Grigoriev I.V."/>
            <person name="Debuchy R."/>
            <person name="Gladieux P."/>
            <person name="Thoren M.H."/>
            <person name="Johannesson H."/>
        </authorList>
    </citation>
    <scope>NUCLEOTIDE SEQUENCE</scope>
    <source>
        <strain evidence="2">CBS 118394</strain>
    </source>
</reference>
<keyword evidence="3" id="KW-1185">Reference proteome</keyword>
<reference evidence="2" key="1">
    <citation type="journal article" date="2023" name="Mol. Phylogenet. Evol.">
        <title>Genome-scale phylogeny and comparative genomics of the fungal order Sordariales.</title>
        <authorList>
            <person name="Hensen N."/>
            <person name="Bonometti L."/>
            <person name="Westerberg I."/>
            <person name="Brannstrom I.O."/>
            <person name="Guillou S."/>
            <person name="Cros-Aarteil S."/>
            <person name="Calhoun S."/>
            <person name="Haridas S."/>
            <person name="Kuo A."/>
            <person name="Mondo S."/>
            <person name="Pangilinan J."/>
            <person name="Riley R."/>
            <person name="LaButti K."/>
            <person name="Andreopoulos B."/>
            <person name="Lipzen A."/>
            <person name="Chen C."/>
            <person name="Yan M."/>
            <person name="Daum C."/>
            <person name="Ng V."/>
            <person name="Clum A."/>
            <person name="Steindorff A."/>
            <person name="Ohm R.A."/>
            <person name="Martin F."/>
            <person name="Silar P."/>
            <person name="Natvig D.O."/>
            <person name="Lalanne C."/>
            <person name="Gautier V."/>
            <person name="Ament-Velasquez S.L."/>
            <person name="Kruys A."/>
            <person name="Hutchinson M.I."/>
            <person name="Powell A.J."/>
            <person name="Barry K."/>
            <person name="Miller A.N."/>
            <person name="Grigoriev I.V."/>
            <person name="Debuchy R."/>
            <person name="Gladieux P."/>
            <person name="Hiltunen Thoren M."/>
            <person name="Johannesson H."/>
        </authorList>
    </citation>
    <scope>NUCLEOTIDE SEQUENCE</scope>
    <source>
        <strain evidence="2">CBS 118394</strain>
    </source>
</reference>
<accession>A0AAE0IU64</accession>
<gene>
    <name evidence="2" type="ORF">B0H66DRAFT_587552</name>
</gene>
<protein>
    <submittedName>
        <fullName evidence="2">Uncharacterized protein</fullName>
    </submittedName>
</protein>
<comment type="caution">
    <text evidence="2">The sequence shown here is derived from an EMBL/GenBank/DDBJ whole genome shotgun (WGS) entry which is preliminary data.</text>
</comment>
<dbReference type="EMBL" id="JAUEDM010000001">
    <property type="protein sequence ID" value="KAK3331333.1"/>
    <property type="molecule type" value="Genomic_DNA"/>
</dbReference>
<organism evidence="2 3">
    <name type="scientific">Apodospora peruviana</name>
    <dbReference type="NCBI Taxonomy" id="516989"/>
    <lineage>
        <taxon>Eukaryota</taxon>
        <taxon>Fungi</taxon>
        <taxon>Dikarya</taxon>
        <taxon>Ascomycota</taxon>
        <taxon>Pezizomycotina</taxon>
        <taxon>Sordariomycetes</taxon>
        <taxon>Sordariomycetidae</taxon>
        <taxon>Sordariales</taxon>
        <taxon>Lasiosphaeriaceae</taxon>
        <taxon>Apodospora</taxon>
    </lineage>
</organism>
<proteinExistence type="predicted"/>
<name>A0AAE0IU64_9PEZI</name>
<feature type="region of interest" description="Disordered" evidence="1">
    <location>
        <begin position="38"/>
        <end position="60"/>
    </location>
</feature>
<evidence type="ECO:0000313" key="3">
    <source>
        <dbReference type="Proteomes" id="UP001283341"/>
    </source>
</evidence>